<evidence type="ECO:0000256" key="1">
    <source>
        <dbReference type="ARBA" id="ARBA00010940"/>
    </source>
</evidence>
<dbReference type="Pfam" id="PF16421">
    <property type="entry name" value="E2F_CC-MB"/>
    <property type="match status" value="1"/>
</dbReference>
<dbReference type="Proteomes" id="UP000749559">
    <property type="component" value="Unassembled WGS sequence"/>
</dbReference>
<dbReference type="Gene3D" id="6.10.250.540">
    <property type="match status" value="1"/>
</dbReference>
<dbReference type="GO" id="GO:0000978">
    <property type="term" value="F:RNA polymerase II cis-regulatory region sequence-specific DNA binding"/>
    <property type="evidence" value="ECO:0007669"/>
    <property type="project" value="InterPro"/>
</dbReference>
<name>A0A8S4MXU6_OWEFU</name>
<dbReference type="GO" id="GO:0090575">
    <property type="term" value="C:RNA polymerase II transcription regulator complex"/>
    <property type="evidence" value="ECO:0007669"/>
    <property type="project" value="TreeGrafter"/>
</dbReference>
<keyword evidence="2 5" id="KW-0805">Transcription regulation</keyword>
<gene>
    <name evidence="8" type="ORF">OFUS_LOCUS1303</name>
</gene>
<dbReference type="InterPro" id="IPR036388">
    <property type="entry name" value="WH-like_DNA-bd_sf"/>
</dbReference>
<keyword evidence="3 5" id="KW-0238">DNA-binding</keyword>
<comment type="similarity">
    <text evidence="1 5">Belongs to the E2F/DP family.</text>
</comment>
<proteinExistence type="inferred from homology"/>
<keyword evidence="9" id="KW-1185">Reference proteome</keyword>
<evidence type="ECO:0000256" key="6">
    <source>
        <dbReference type="SAM" id="MobiDB-lite"/>
    </source>
</evidence>
<evidence type="ECO:0000256" key="3">
    <source>
        <dbReference type="ARBA" id="ARBA00023125"/>
    </source>
</evidence>
<dbReference type="SMART" id="SM01372">
    <property type="entry name" value="E2F_TDP"/>
    <property type="match status" value="1"/>
</dbReference>
<dbReference type="InterPro" id="IPR037241">
    <property type="entry name" value="E2F-DP_heterodim"/>
</dbReference>
<feature type="domain" description="E2F/DP family winged-helix DNA-binding" evidence="7">
    <location>
        <begin position="149"/>
        <end position="214"/>
    </location>
</feature>
<dbReference type="Gene3D" id="1.10.10.10">
    <property type="entry name" value="Winged helix-like DNA-binding domain superfamily/Winged helix DNA-binding domain"/>
    <property type="match status" value="1"/>
</dbReference>
<dbReference type="PANTHER" id="PTHR12081:SF107">
    <property type="entry name" value="E2E3"/>
    <property type="match status" value="1"/>
</dbReference>
<comment type="subcellular location">
    <subcellularLocation>
        <location evidence="5">Nucleus</location>
    </subcellularLocation>
</comment>
<evidence type="ECO:0000313" key="9">
    <source>
        <dbReference type="Proteomes" id="UP000749559"/>
    </source>
</evidence>
<dbReference type="PANTHER" id="PTHR12081">
    <property type="entry name" value="TRANSCRIPTION FACTOR E2F"/>
    <property type="match status" value="1"/>
</dbReference>
<dbReference type="GO" id="GO:0046983">
    <property type="term" value="F:protein dimerization activity"/>
    <property type="evidence" value="ECO:0007669"/>
    <property type="project" value="InterPro"/>
</dbReference>
<dbReference type="FunFam" id="1.10.10.10:FF:000008">
    <property type="entry name" value="E2F transcription factor 1"/>
    <property type="match status" value="1"/>
</dbReference>
<protein>
    <recommendedName>
        <fullName evidence="7">E2F/DP family winged-helix DNA-binding domain-containing protein</fullName>
    </recommendedName>
</protein>
<comment type="caution">
    <text evidence="8">The sequence shown here is derived from an EMBL/GenBank/DDBJ whole genome shotgun (WGS) entry which is preliminary data.</text>
</comment>
<feature type="compositionally biased region" description="Low complexity" evidence="6">
    <location>
        <begin position="336"/>
        <end position="349"/>
    </location>
</feature>
<dbReference type="OrthoDB" id="1743261at2759"/>
<dbReference type="CDD" id="cd14660">
    <property type="entry name" value="E2F_DD"/>
    <property type="match status" value="1"/>
</dbReference>
<dbReference type="Pfam" id="PF02319">
    <property type="entry name" value="WHD_E2F_TDP"/>
    <property type="match status" value="1"/>
</dbReference>
<dbReference type="EMBL" id="CAIIXF020000001">
    <property type="protein sequence ID" value="CAH1773744.1"/>
    <property type="molecule type" value="Genomic_DNA"/>
</dbReference>
<evidence type="ECO:0000256" key="2">
    <source>
        <dbReference type="ARBA" id="ARBA00023015"/>
    </source>
</evidence>
<organism evidence="8 9">
    <name type="scientific">Owenia fusiformis</name>
    <name type="common">Polychaete worm</name>
    <dbReference type="NCBI Taxonomy" id="6347"/>
    <lineage>
        <taxon>Eukaryota</taxon>
        <taxon>Metazoa</taxon>
        <taxon>Spiralia</taxon>
        <taxon>Lophotrochozoa</taxon>
        <taxon>Annelida</taxon>
        <taxon>Polychaeta</taxon>
        <taxon>Sedentaria</taxon>
        <taxon>Canalipalpata</taxon>
        <taxon>Sabellida</taxon>
        <taxon>Oweniida</taxon>
        <taxon>Oweniidae</taxon>
        <taxon>Owenia</taxon>
    </lineage>
</organism>
<keyword evidence="4 5" id="KW-0804">Transcription</keyword>
<feature type="region of interest" description="Disordered" evidence="6">
    <location>
        <begin position="121"/>
        <end position="144"/>
    </location>
</feature>
<sequence length="430" mass="47725">MSSYGGGTLHQSFNNSASTSYIKSELDCSSFIKNEKGAYGSPTHQQLMYLPSVYDSGETIVVNPSSLTSSPGYTPGPSYVSNCKPALGRPPQHLKTRFRVSILDEAKRKLELEPVYQNDGFKTPKGRKRLRTNSGCNSPKVKSPLEKTRYDTSLGLLTKKFVGLLRSSPDGVLDLNKAAEYLDVQKRRIYDITNVLEGINLIVKKSKNNIQWKGGSSVTPLGTQSVGVSAQHVDLHSDIADLEAKENKVDELIRNCSLQLKMLTEDEENAKAAYVTYTDIRGIQSFEEQTVVAIKAPPETKLEVPDPSDSIQIWLKSTQGQIEVYLCPEDGTPQNSGTEDNSNSSFSSEDSTDSYKDDKSKVRNALLEEQDISHHMDNLLPQTEDQHSDFVHLEPPLSEEDFNFALDAHAEGISDLFDTYDIKDMKSLVE</sequence>
<dbReference type="InterPro" id="IPR003316">
    <property type="entry name" value="E2F_WHTH_DNA-bd_dom"/>
</dbReference>
<evidence type="ECO:0000256" key="4">
    <source>
        <dbReference type="ARBA" id="ARBA00023163"/>
    </source>
</evidence>
<keyword evidence="5" id="KW-0539">Nucleus</keyword>
<evidence type="ECO:0000256" key="5">
    <source>
        <dbReference type="RuleBase" id="RU003796"/>
    </source>
</evidence>
<evidence type="ECO:0000259" key="7">
    <source>
        <dbReference type="SMART" id="SM01372"/>
    </source>
</evidence>
<reference evidence="8" key="1">
    <citation type="submission" date="2022-03" db="EMBL/GenBank/DDBJ databases">
        <authorList>
            <person name="Martin C."/>
        </authorList>
    </citation>
    <scope>NUCLEOTIDE SEQUENCE</scope>
</reference>
<dbReference type="InterPro" id="IPR015633">
    <property type="entry name" value="E2F"/>
</dbReference>
<dbReference type="InterPro" id="IPR036390">
    <property type="entry name" value="WH_DNA-bd_sf"/>
</dbReference>
<dbReference type="SUPFAM" id="SSF46785">
    <property type="entry name" value="Winged helix' DNA-binding domain"/>
    <property type="match status" value="1"/>
</dbReference>
<dbReference type="AlphaFoldDB" id="A0A8S4MXU6"/>
<feature type="region of interest" description="Disordered" evidence="6">
    <location>
        <begin position="327"/>
        <end position="359"/>
    </location>
</feature>
<dbReference type="GO" id="GO:0000981">
    <property type="term" value="F:DNA-binding transcription factor activity, RNA polymerase II-specific"/>
    <property type="evidence" value="ECO:0007669"/>
    <property type="project" value="TreeGrafter"/>
</dbReference>
<accession>A0A8S4MXU6</accession>
<dbReference type="SUPFAM" id="SSF144074">
    <property type="entry name" value="E2F-DP heterodimerization region"/>
    <property type="match status" value="1"/>
</dbReference>
<dbReference type="InterPro" id="IPR032198">
    <property type="entry name" value="E2F_CC-MB"/>
</dbReference>
<evidence type="ECO:0000313" key="8">
    <source>
        <dbReference type="EMBL" id="CAH1773744.1"/>
    </source>
</evidence>